<proteinExistence type="predicted"/>
<evidence type="ECO:0000313" key="1">
    <source>
        <dbReference type="EMBL" id="MTB71789.1"/>
    </source>
</evidence>
<accession>A0A6I3ISY2</accession>
<protein>
    <submittedName>
        <fullName evidence="1">Uncharacterized protein</fullName>
    </submittedName>
</protein>
<gene>
    <name evidence="1" type="ORF">GGG17_07375</name>
</gene>
<organism evidence="1 2">
    <name type="scientific">Arsenicicoccus cauae</name>
    <dbReference type="NCBI Taxonomy" id="2663847"/>
    <lineage>
        <taxon>Bacteria</taxon>
        <taxon>Bacillati</taxon>
        <taxon>Actinomycetota</taxon>
        <taxon>Actinomycetes</taxon>
        <taxon>Micrococcales</taxon>
        <taxon>Intrasporangiaceae</taxon>
        <taxon>Arsenicicoccus</taxon>
    </lineage>
</organism>
<dbReference type="Proteomes" id="UP000431092">
    <property type="component" value="Unassembled WGS sequence"/>
</dbReference>
<dbReference type="RefSeq" id="WP_154593098.1">
    <property type="nucleotide sequence ID" value="NZ_WLVL01000024.1"/>
</dbReference>
<comment type="caution">
    <text evidence="1">The sequence shown here is derived from an EMBL/GenBank/DDBJ whole genome shotgun (WGS) entry which is preliminary data.</text>
</comment>
<reference evidence="1 2" key="1">
    <citation type="submission" date="2019-11" db="EMBL/GenBank/DDBJ databases">
        <title>Whole genome sequencing identifies a novel species of the genus Arsenicicoccus isolated from human blood.</title>
        <authorList>
            <person name="Jeong J.H."/>
            <person name="Kweon O.J."/>
            <person name="Kim H.R."/>
            <person name="Kim T.-H."/>
            <person name="Ha S.-M."/>
            <person name="Lee M.-K."/>
        </authorList>
    </citation>
    <scope>NUCLEOTIDE SEQUENCE [LARGE SCALE GENOMIC DNA]</scope>
    <source>
        <strain evidence="1 2">MKL-02</strain>
    </source>
</reference>
<keyword evidence="2" id="KW-1185">Reference proteome</keyword>
<name>A0A6I3ISY2_9MICO</name>
<dbReference type="AlphaFoldDB" id="A0A6I3ISY2"/>
<dbReference type="EMBL" id="WLVL01000024">
    <property type="protein sequence ID" value="MTB71789.1"/>
    <property type="molecule type" value="Genomic_DNA"/>
</dbReference>
<sequence>MCTALTRWLVESGEQRQRAVQVAVGLPSLRHLDAAQVKELFESWRDRERWTPTEIMVDGQPMAADRWDAGTTAGEWAIVAPGESQVVITAGVGVDAALVQARVVADWAPYGVDLTRAQTAEQIAGSLARLDPDW</sequence>
<evidence type="ECO:0000313" key="2">
    <source>
        <dbReference type="Proteomes" id="UP000431092"/>
    </source>
</evidence>